<keyword evidence="5" id="KW-0472">Membrane</keyword>
<evidence type="ECO:0000256" key="1">
    <source>
        <dbReference type="ARBA" id="ARBA00008683"/>
    </source>
</evidence>
<proteinExistence type="inferred from homology"/>
<dbReference type="Gene3D" id="3.90.226.10">
    <property type="entry name" value="2-enoyl-CoA Hydratase, Chain A, domain 1"/>
    <property type="match status" value="1"/>
</dbReference>
<keyword evidence="8" id="KW-1185">Reference proteome</keyword>
<keyword evidence="3" id="KW-0378">Hydrolase</keyword>
<evidence type="ECO:0000256" key="5">
    <source>
        <dbReference type="SAM" id="Phobius"/>
    </source>
</evidence>
<dbReference type="SUPFAM" id="SSF52096">
    <property type="entry name" value="ClpP/crotonase"/>
    <property type="match status" value="1"/>
</dbReference>
<keyword evidence="2" id="KW-0645">Protease</keyword>
<dbReference type="AlphaFoldDB" id="A0A229FX58"/>
<sequence length="312" mass="34006">MSDEKVWEKQALEHLLLENLKEQRRGRRWRTAVRMMTLLVFIGVAINLFDIDIGGKSSMGKHTALVDLQGEIAPDSKASADAINASLQAAFENSESVGVILRINSPGGSPVQSGIIHDEMLRLRAKYPEKSLHVVVEEICASGGYYVASAAENIYVDKASLVGSIGVIMNGFGVTGLMEKLGIERRAITAGKNKALLDPFSKQDPKQKEFVQGMISEVHEQFIKVVRDGRGDRLKETPDMFTGLVWNGAKSVELGLSDGLSSVDGVARDVFKASTIVDYTMKDNLAERVAKRFGAAMGEGATRVLMYGGQMR</sequence>
<keyword evidence="4" id="KW-0720">Serine protease</keyword>
<dbReference type="CDD" id="cd07023">
    <property type="entry name" value="S49_Sppa_N_C"/>
    <property type="match status" value="1"/>
</dbReference>
<keyword evidence="5" id="KW-0812">Transmembrane</keyword>
<accession>A0A229FX58</accession>
<dbReference type="Pfam" id="PF01343">
    <property type="entry name" value="Peptidase_S49"/>
    <property type="match status" value="1"/>
</dbReference>
<reference evidence="7 8" key="1">
    <citation type="submission" date="2017-06" db="EMBL/GenBank/DDBJ databases">
        <title>Reclassification of a Polynucleobacter cosmopolitanus strain isolated from tropical Lake Victoria as Polynucleobacter victoriensis comb. nov.</title>
        <authorList>
            <person name="Hahn M.W."/>
        </authorList>
    </citation>
    <scope>NUCLEOTIDE SEQUENCE [LARGE SCALE GENOMIC DNA]</scope>
    <source>
        <strain evidence="7 8">MWH-MoIso2</strain>
    </source>
</reference>
<evidence type="ECO:0000256" key="2">
    <source>
        <dbReference type="ARBA" id="ARBA00022670"/>
    </source>
</evidence>
<feature type="domain" description="Peptidase S49" evidence="6">
    <location>
        <begin position="129"/>
        <end position="269"/>
    </location>
</feature>
<evidence type="ECO:0000259" key="6">
    <source>
        <dbReference type="Pfam" id="PF01343"/>
    </source>
</evidence>
<dbReference type="PANTHER" id="PTHR42987">
    <property type="entry name" value="PEPTIDASE S49"/>
    <property type="match status" value="1"/>
</dbReference>
<dbReference type="GO" id="GO:0006508">
    <property type="term" value="P:proteolysis"/>
    <property type="evidence" value="ECO:0007669"/>
    <property type="project" value="UniProtKB-KW"/>
</dbReference>
<dbReference type="Proteomes" id="UP000215188">
    <property type="component" value="Unassembled WGS sequence"/>
</dbReference>
<name>A0A229FX58_9BURK</name>
<dbReference type="OrthoDB" id="9764363at2"/>
<comment type="caution">
    <text evidence="7">The sequence shown here is derived from an EMBL/GenBank/DDBJ whole genome shotgun (WGS) entry which is preliminary data.</text>
</comment>
<dbReference type="InterPro" id="IPR002142">
    <property type="entry name" value="Peptidase_S49"/>
</dbReference>
<dbReference type="RefSeq" id="WP_089515458.1">
    <property type="nucleotide sequence ID" value="NZ_NJGG01000001.1"/>
</dbReference>
<dbReference type="PANTHER" id="PTHR42987:SF8">
    <property type="entry name" value="PROTEINASE"/>
    <property type="match status" value="1"/>
</dbReference>
<evidence type="ECO:0000256" key="3">
    <source>
        <dbReference type="ARBA" id="ARBA00022801"/>
    </source>
</evidence>
<dbReference type="InterPro" id="IPR029045">
    <property type="entry name" value="ClpP/crotonase-like_dom_sf"/>
</dbReference>
<evidence type="ECO:0000313" key="7">
    <source>
        <dbReference type="EMBL" id="OXL16432.1"/>
    </source>
</evidence>
<gene>
    <name evidence="7" type="ORF">AOC33_05075</name>
</gene>
<comment type="similarity">
    <text evidence="1">Belongs to the peptidase S49 family.</text>
</comment>
<evidence type="ECO:0000256" key="4">
    <source>
        <dbReference type="ARBA" id="ARBA00022825"/>
    </source>
</evidence>
<feature type="transmembrane region" description="Helical" evidence="5">
    <location>
        <begin position="31"/>
        <end position="49"/>
    </location>
</feature>
<organism evidence="7 8">
    <name type="scientific">Polynucleobacter cosmopolitanus</name>
    <dbReference type="NCBI Taxonomy" id="351345"/>
    <lineage>
        <taxon>Bacteria</taxon>
        <taxon>Pseudomonadati</taxon>
        <taxon>Pseudomonadota</taxon>
        <taxon>Betaproteobacteria</taxon>
        <taxon>Burkholderiales</taxon>
        <taxon>Burkholderiaceae</taxon>
        <taxon>Polynucleobacter</taxon>
    </lineage>
</organism>
<dbReference type="EMBL" id="NJGG01000001">
    <property type="protein sequence ID" value="OXL16432.1"/>
    <property type="molecule type" value="Genomic_DNA"/>
</dbReference>
<evidence type="ECO:0000313" key="8">
    <source>
        <dbReference type="Proteomes" id="UP000215188"/>
    </source>
</evidence>
<dbReference type="GO" id="GO:0008236">
    <property type="term" value="F:serine-type peptidase activity"/>
    <property type="evidence" value="ECO:0007669"/>
    <property type="project" value="UniProtKB-KW"/>
</dbReference>
<keyword evidence="5" id="KW-1133">Transmembrane helix</keyword>
<dbReference type="InterPro" id="IPR047272">
    <property type="entry name" value="S49_SppA_C"/>
</dbReference>
<protein>
    <submittedName>
        <fullName evidence="7">S49 family peptidase</fullName>
    </submittedName>
</protein>